<comment type="similarity">
    <text evidence="2">Belongs to the ABC transporter superfamily.</text>
</comment>
<dbReference type="SUPFAM" id="SSF90123">
    <property type="entry name" value="ABC transporter transmembrane region"/>
    <property type="match status" value="1"/>
</dbReference>
<dbReference type="GO" id="GO:0005524">
    <property type="term" value="F:ATP binding"/>
    <property type="evidence" value="ECO:0007669"/>
    <property type="project" value="InterPro"/>
</dbReference>
<evidence type="ECO:0000256" key="6">
    <source>
        <dbReference type="SAM" id="Phobius"/>
    </source>
</evidence>
<evidence type="ECO:0008006" key="11">
    <source>
        <dbReference type="Google" id="ProtNLM"/>
    </source>
</evidence>
<accession>A0A502M2W4</accession>
<dbReference type="AlphaFoldDB" id="A0A502M2W4"/>
<comment type="caution">
    <text evidence="9">The sequence shown here is derived from an EMBL/GenBank/DDBJ whole genome shotgun (WGS) entry which is preliminary data.</text>
</comment>
<evidence type="ECO:0000313" key="9">
    <source>
        <dbReference type="EMBL" id="TPI02532.1"/>
    </source>
</evidence>
<organism evidence="9 10">
    <name type="scientific">Mycoplasma struthionis</name>
    <dbReference type="NCBI Taxonomy" id="538220"/>
    <lineage>
        <taxon>Bacteria</taxon>
        <taxon>Bacillati</taxon>
        <taxon>Mycoplasmatota</taxon>
        <taxon>Mollicutes</taxon>
        <taxon>Mycoplasmataceae</taxon>
        <taxon>Mycoplasma</taxon>
    </lineage>
</organism>
<gene>
    <name evidence="9" type="ORF">FJM01_00570</name>
</gene>
<dbReference type="InterPro" id="IPR036640">
    <property type="entry name" value="ABC1_TM_sf"/>
</dbReference>
<dbReference type="Proteomes" id="UP000317904">
    <property type="component" value="Unassembled WGS sequence"/>
</dbReference>
<evidence type="ECO:0000256" key="4">
    <source>
        <dbReference type="ARBA" id="ARBA00022989"/>
    </source>
</evidence>
<evidence type="ECO:0000259" key="7">
    <source>
        <dbReference type="PROSITE" id="PS50929"/>
    </source>
</evidence>
<comment type="subcellular location">
    <subcellularLocation>
        <location evidence="1">Cell membrane</location>
        <topology evidence="1">Multi-pass membrane protein</topology>
    </subcellularLocation>
</comment>
<feature type="transmembrane region" description="Helical" evidence="6">
    <location>
        <begin position="298"/>
        <end position="320"/>
    </location>
</feature>
<dbReference type="Pfam" id="PF03412">
    <property type="entry name" value="Peptidase_C39"/>
    <property type="match status" value="1"/>
</dbReference>
<dbReference type="GO" id="GO:0140359">
    <property type="term" value="F:ABC-type transporter activity"/>
    <property type="evidence" value="ECO:0007669"/>
    <property type="project" value="InterPro"/>
</dbReference>
<dbReference type="PROSITE" id="PS50929">
    <property type="entry name" value="ABC_TM1F"/>
    <property type="match status" value="1"/>
</dbReference>
<feature type="domain" description="ABC transmembrane type-1" evidence="7">
    <location>
        <begin position="160"/>
        <end position="441"/>
    </location>
</feature>
<dbReference type="Gene3D" id="1.20.1560.10">
    <property type="entry name" value="ABC transporter type 1, transmembrane domain"/>
    <property type="match status" value="1"/>
</dbReference>
<evidence type="ECO:0000256" key="2">
    <source>
        <dbReference type="ARBA" id="ARBA00005417"/>
    </source>
</evidence>
<evidence type="ECO:0000256" key="5">
    <source>
        <dbReference type="ARBA" id="ARBA00023136"/>
    </source>
</evidence>
<feature type="transmembrane region" description="Helical" evidence="6">
    <location>
        <begin position="273"/>
        <end position="292"/>
    </location>
</feature>
<name>A0A502M2W4_9MOLU</name>
<feature type="transmembrane region" description="Helical" evidence="6">
    <location>
        <begin position="200"/>
        <end position="220"/>
    </location>
</feature>
<evidence type="ECO:0000256" key="3">
    <source>
        <dbReference type="ARBA" id="ARBA00022692"/>
    </source>
</evidence>
<feature type="domain" description="Peptidase C39" evidence="8">
    <location>
        <begin position="8"/>
        <end position="133"/>
    </location>
</feature>
<dbReference type="GO" id="GO:0008233">
    <property type="term" value="F:peptidase activity"/>
    <property type="evidence" value="ECO:0007669"/>
    <property type="project" value="InterPro"/>
</dbReference>
<dbReference type="Gene3D" id="3.90.70.10">
    <property type="entry name" value="Cysteine proteinases"/>
    <property type="match status" value="1"/>
</dbReference>
<evidence type="ECO:0000313" key="10">
    <source>
        <dbReference type="Proteomes" id="UP000317904"/>
    </source>
</evidence>
<dbReference type="InterPro" id="IPR005074">
    <property type="entry name" value="Peptidase_C39"/>
</dbReference>
<keyword evidence="3 6" id="KW-0812">Transmembrane</keyword>
<feature type="transmembrane region" description="Helical" evidence="6">
    <location>
        <begin position="159"/>
        <end position="180"/>
    </location>
</feature>
<dbReference type="InterPro" id="IPR011527">
    <property type="entry name" value="ABC1_TM_dom"/>
</dbReference>
<protein>
    <recommendedName>
        <fullName evidence="11">Peptidase C39 domain-containing protein</fullName>
    </recommendedName>
</protein>
<dbReference type="PROSITE" id="PS50990">
    <property type="entry name" value="PEPTIDASE_C39"/>
    <property type="match status" value="1"/>
</dbReference>
<dbReference type="EMBL" id="VFSY01000016">
    <property type="protein sequence ID" value="TPI02532.1"/>
    <property type="molecule type" value="Genomic_DNA"/>
</dbReference>
<keyword evidence="5 6" id="KW-0472">Membrane</keyword>
<sequence>MGMWIGKQIDEKDCGIYVLQAFLLKFYNRKCDINYLKENAEYQSNGLSLFALKNLGYKCGLDILILEGDFLSFLSLKFENELATIINKNGILHYVIIENKTNKEIVINDSIEGKKVYQIDEFKELYQNVIIKIKKLKDFKISWPKESLKINVNISPWKFIFIGFLIILQNVLGFSISFYFKTIFNAFFKNNAQDQLIKIFIFFSWLLILKCISFIFENIIKNKMSLDYQQKLNNIIFANILSAKQSDLNKISKNNFYQKLSMISLVSNYKSTLPFNFFNSFISLTSALAFLFYLNIKIIWIIFLEMTLVFVISFIANFIVSKKTAYLISQQINLFNLENLVFLSAFERLDSQKNRTNLKEFIKTNQEFKNANHKINSILVNKSSLINFCFSFLQMLIVFLSLIFYLKTKFDLSNIFLFGAISFFINEPIIRLADFISSYSLNKIAIIQVQYLLNLKKENDGLIKLDEKINSIVFEKVSFGYSDKEIFNNLNLEIKSNLILKSKKWLWKK</sequence>
<proteinExistence type="inferred from homology"/>
<dbReference type="GO" id="GO:0006508">
    <property type="term" value="P:proteolysis"/>
    <property type="evidence" value="ECO:0007669"/>
    <property type="project" value="InterPro"/>
</dbReference>
<keyword evidence="4 6" id="KW-1133">Transmembrane helix</keyword>
<evidence type="ECO:0000259" key="8">
    <source>
        <dbReference type="PROSITE" id="PS50990"/>
    </source>
</evidence>
<feature type="transmembrane region" description="Helical" evidence="6">
    <location>
        <begin position="385"/>
        <end position="406"/>
    </location>
</feature>
<dbReference type="GO" id="GO:0005886">
    <property type="term" value="C:plasma membrane"/>
    <property type="evidence" value="ECO:0007669"/>
    <property type="project" value="UniProtKB-SubCell"/>
</dbReference>
<reference evidence="9 10" key="1">
    <citation type="submission" date="2019-06" db="EMBL/GenBank/DDBJ databases">
        <title>A comparative genomics study of ostrich specific Mycoplasmas.</title>
        <authorList>
            <person name="Botes A."/>
            <person name="Nel T."/>
        </authorList>
    </citation>
    <scope>NUCLEOTIDE SEQUENCE [LARGE SCALE GENOMIC DNA]</scope>
    <source>
        <strain evidence="9 10">Ms01</strain>
    </source>
</reference>
<evidence type="ECO:0000256" key="1">
    <source>
        <dbReference type="ARBA" id="ARBA00004651"/>
    </source>
</evidence>